<dbReference type="RefSeq" id="XP_022395689.1">
    <property type="nucleotide sequence ID" value="XM_022543918.1"/>
</dbReference>
<dbReference type="OrthoDB" id="10329696at2759"/>
<dbReference type="AlphaFoldDB" id="A0A1L9V509"/>
<organism evidence="2 3">
    <name type="scientific">Aspergillus glaucus CBS 516.65</name>
    <dbReference type="NCBI Taxonomy" id="1160497"/>
    <lineage>
        <taxon>Eukaryota</taxon>
        <taxon>Fungi</taxon>
        <taxon>Dikarya</taxon>
        <taxon>Ascomycota</taxon>
        <taxon>Pezizomycotina</taxon>
        <taxon>Eurotiomycetes</taxon>
        <taxon>Eurotiomycetidae</taxon>
        <taxon>Eurotiales</taxon>
        <taxon>Aspergillaceae</taxon>
        <taxon>Aspergillus</taxon>
        <taxon>Aspergillus subgen. Aspergillus</taxon>
    </lineage>
</organism>
<keyword evidence="1" id="KW-1133">Transmembrane helix</keyword>
<feature type="transmembrane region" description="Helical" evidence="1">
    <location>
        <begin position="12"/>
        <end position="31"/>
    </location>
</feature>
<name>A0A1L9V509_ASPGL</name>
<dbReference type="VEuPathDB" id="FungiDB:ASPGLDRAFT_30154"/>
<protein>
    <submittedName>
        <fullName evidence="2">Uncharacterized protein</fullName>
    </submittedName>
</protein>
<dbReference type="Proteomes" id="UP000184300">
    <property type="component" value="Unassembled WGS sequence"/>
</dbReference>
<evidence type="ECO:0000313" key="2">
    <source>
        <dbReference type="EMBL" id="OJJ78991.1"/>
    </source>
</evidence>
<sequence>MKMYNLNDFARSYGLSLLLPLSMFFIHSLAFRLSSPRCATIAAVALMVYHTFMVTEAYHYAVQMGWSWAGIRVLIRDGTYCVFFLIAAVDIIRDSGKRAIDSESK</sequence>
<feature type="transmembrane region" description="Helical" evidence="1">
    <location>
        <begin position="38"/>
        <end position="61"/>
    </location>
</feature>
<proteinExistence type="predicted"/>
<keyword evidence="1" id="KW-0472">Membrane</keyword>
<dbReference type="EMBL" id="KV878923">
    <property type="protein sequence ID" value="OJJ78991.1"/>
    <property type="molecule type" value="Genomic_DNA"/>
</dbReference>
<keyword evidence="1" id="KW-0812">Transmembrane</keyword>
<accession>A0A1L9V509</accession>
<keyword evidence="3" id="KW-1185">Reference proteome</keyword>
<gene>
    <name evidence="2" type="ORF">ASPGLDRAFT_30154</name>
</gene>
<dbReference type="GeneID" id="34460179"/>
<evidence type="ECO:0000256" key="1">
    <source>
        <dbReference type="SAM" id="Phobius"/>
    </source>
</evidence>
<evidence type="ECO:0000313" key="3">
    <source>
        <dbReference type="Proteomes" id="UP000184300"/>
    </source>
</evidence>
<reference evidence="3" key="1">
    <citation type="journal article" date="2017" name="Genome Biol.">
        <title>Comparative genomics reveals high biological diversity and specific adaptations in the industrially and medically important fungal genus Aspergillus.</title>
        <authorList>
            <person name="de Vries R.P."/>
            <person name="Riley R."/>
            <person name="Wiebenga A."/>
            <person name="Aguilar-Osorio G."/>
            <person name="Amillis S."/>
            <person name="Uchima C.A."/>
            <person name="Anderluh G."/>
            <person name="Asadollahi M."/>
            <person name="Askin M."/>
            <person name="Barry K."/>
            <person name="Battaglia E."/>
            <person name="Bayram O."/>
            <person name="Benocci T."/>
            <person name="Braus-Stromeyer S.A."/>
            <person name="Caldana C."/>
            <person name="Canovas D."/>
            <person name="Cerqueira G.C."/>
            <person name="Chen F."/>
            <person name="Chen W."/>
            <person name="Choi C."/>
            <person name="Clum A."/>
            <person name="Dos Santos R.A."/>
            <person name="Damasio A.R."/>
            <person name="Diallinas G."/>
            <person name="Emri T."/>
            <person name="Fekete E."/>
            <person name="Flipphi M."/>
            <person name="Freyberg S."/>
            <person name="Gallo A."/>
            <person name="Gournas C."/>
            <person name="Habgood R."/>
            <person name="Hainaut M."/>
            <person name="Harispe M.L."/>
            <person name="Henrissat B."/>
            <person name="Hilden K.S."/>
            <person name="Hope R."/>
            <person name="Hossain A."/>
            <person name="Karabika E."/>
            <person name="Karaffa L."/>
            <person name="Karanyi Z."/>
            <person name="Krasevec N."/>
            <person name="Kuo A."/>
            <person name="Kusch H."/>
            <person name="LaButti K."/>
            <person name="Lagendijk E.L."/>
            <person name="Lapidus A."/>
            <person name="Levasseur A."/>
            <person name="Lindquist E."/>
            <person name="Lipzen A."/>
            <person name="Logrieco A.F."/>
            <person name="MacCabe A."/>
            <person name="Maekelae M.R."/>
            <person name="Malavazi I."/>
            <person name="Melin P."/>
            <person name="Meyer V."/>
            <person name="Mielnichuk N."/>
            <person name="Miskei M."/>
            <person name="Molnar A.P."/>
            <person name="Mule G."/>
            <person name="Ngan C.Y."/>
            <person name="Orejas M."/>
            <person name="Orosz E."/>
            <person name="Ouedraogo J.P."/>
            <person name="Overkamp K.M."/>
            <person name="Park H.-S."/>
            <person name="Perrone G."/>
            <person name="Piumi F."/>
            <person name="Punt P.J."/>
            <person name="Ram A.F."/>
            <person name="Ramon A."/>
            <person name="Rauscher S."/>
            <person name="Record E."/>
            <person name="Riano-Pachon D.M."/>
            <person name="Robert V."/>
            <person name="Roehrig J."/>
            <person name="Ruller R."/>
            <person name="Salamov A."/>
            <person name="Salih N.S."/>
            <person name="Samson R.A."/>
            <person name="Sandor E."/>
            <person name="Sanguinetti M."/>
            <person name="Schuetze T."/>
            <person name="Sepcic K."/>
            <person name="Shelest E."/>
            <person name="Sherlock G."/>
            <person name="Sophianopoulou V."/>
            <person name="Squina F.M."/>
            <person name="Sun H."/>
            <person name="Susca A."/>
            <person name="Todd R.B."/>
            <person name="Tsang A."/>
            <person name="Unkles S.E."/>
            <person name="van de Wiele N."/>
            <person name="van Rossen-Uffink D."/>
            <person name="Oliveira J.V."/>
            <person name="Vesth T.C."/>
            <person name="Visser J."/>
            <person name="Yu J.-H."/>
            <person name="Zhou M."/>
            <person name="Andersen M.R."/>
            <person name="Archer D.B."/>
            <person name="Baker S.E."/>
            <person name="Benoit I."/>
            <person name="Brakhage A.A."/>
            <person name="Braus G.H."/>
            <person name="Fischer R."/>
            <person name="Frisvad J.C."/>
            <person name="Goldman G.H."/>
            <person name="Houbraken J."/>
            <person name="Oakley B."/>
            <person name="Pocsi I."/>
            <person name="Scazzocchio C."/>
            <person name="Seiboth B."/>
            <person name="vanKuyk P.A."/>
            <person name="Wortman J."/>
            <person name="Dyer P.S."/>
            <person name="Grigoriev I.V."/>
        </authorList>
    </citation>
    <scope>NUCLEOTIDE SEQUENCE [LARGE SCALE GENOMIC DNA]</scope>
    <source>
        <strain evidence="3">CBS 516.65</strain>
    </source>
</reference>